<protein>
    <submittedName>
        <fullName evidence="2">Uncharacterized protein</fullName>
    </submittedName>
</protein>
<evidence type="ECO:0000313" key="2">
    <source>
        <dbReference type="EMBL" id="BAL54215.1"/>
    </source>
</evidence>
<dbReference type="AlphaFoldDB" id="H5SDH9"/>
<feature type="compositionally biased region" description="Basic residues" evidence="1">
    <location>
        <begin position="1"/>
        <end position="12"/>
    </location>
</feature>
<reference evidence="2" key="2">
    <citation type="journal article" date="2012" name="PLoS ONE">
        <title>A Deeply Branching Thermophilic Bacterium with an Ancient Acetyl-CoA Pathway Dominates a Subsurface Ecosystem.</title>
        <authorList>
            <person name="Takami H."/>
            <person name="Noguchi H."/>
            <person name="Takaki Y."/>
            <person name="Uchiyama I."/>
            <person name="Toyoda A."/>
            <person name="Nishi S."/>
            <person name="Chee G.-J."/>
            <person name="Arai W."/>
            <person name="Nunoura T."/>
            <person name="Itoh T."/>
            <person name="Hattori M."/>
            <person name="Takai K."/>
        </authorList>
    </citation>
    <scope>NUCLEOTIDE SEQUENCE</scope>
</reference>
<accession>H5SDH9</accession>
<proteinExistence type="predicted"/>
<reference evidence="2" key="1">
    <citation type="journal article" date="2005" name="Environ. Microbiol.">
        <title>Genetic and functional properties of uncultivated thermophilic crenarchaeotes from a subsurface gold mine as revealed by analysis of genome fragments.</title>
        <authorList>
            <person name="Nunoura T."/>
            <person name="Hirayama H."/>
            <person name="Takami H."/>
            <person name="Oida H."/>
            <person name="Nishi S."/>
            <person name="Shimamura S."/>
            <person name="Suzuki Y."/>
            <person name="Inagaki F."/>
            <person name="Takai K."/>
            <person name="Nealson K.H."/>
            <person name="Horikoshi K."/>
        </authorList>
    </citation>
    <scope>NUCLEOTIDE SEQUENCE</scope>
</reference>
<evidence type="ECO:0000256" key="1">
    <source>
        <dbReference type="SAM" id="MobiDB-lite"/>
    </source>
</evidence>
<feature type="compositionally biased region" description="Basic and acidic residues" evidence="1">
    <location>
        <begin position="13"/>
        <end position="25"/>
    </location>
</feature>
<feature type="region of interest" description="Disordered" evidence="1">
    <location>
        <begin position="1"/>
        <end position="55"/>
    </location>
</feature>
<organism evidence="2">
    <name type="scientific">uncultured Acetothermia bacterium</name>
    <dbReference type="NCBI Taxonomy" id="236499"/>
    <lineage>
        <taxon>Bacteria</taxon>
        <taxon>Candidatus Bipolaricaulota</taxon>
        <taxon>environmental samples</taxon>
    </lineage>
</organism>
<gene>
    <name evidence="2" type="ORF">HGMM_F13E04C11</name>
</gene>
<sequence>MGNPHLKRKMLRKPHEDERLQRDLDANPQRLRPARPGPHRKGDKPHQDYLAHLFS</sequence>
<dbReference type="EMBL" id="AP011681">
    <property type="protein sequence ID" value="BAL54215.1"/>
    <property type="molecule type" value="Genomic_DNA"/>
</dbReference>
<name>H5SDH9_9BACT</name>